<dbReference type="NCBIfam" id="NF041390">
    <property type="entry name" value="TadE_Rv3655c"/>
    <property type="match status" value="1"/>
</dbReference>
<dbReference type="Pfam" id="PF07811">
    <property type="entry name" value="TadE"/>
    <property type="match status" value="1"/>
</dbReference>
<evidence type="ECO:0000313" key="3">
    <source>
        <dbReference type="EMBL" id="CAB4626877.1"/>
    </source>
</evidence>
<dbReference type="InterPro" id="IPR012495">
    <property type="entry name" value="TadE-like_dom"/>
</dbReference>
<keyword evidence="1" id="KW-0472">Membrane</keyword>
<proteinExistence type="predicted"/>
<keyword evidence="1" id="KW-0812">Transmembrane</keyword>
<dbReference type="EMBL" id="CAEZVB010000071">
    <property type="protein sequence ID" value="CAB4626877.1"/>
    <property type="molecule type" value="Genomic_DNA"/>
</dbReference>
<gene>
    <name evidence="3" type="ORF">UFOPK1908_01237</name>
    <name evidence="4" type="ORF">UFOPK2282_00774</name>
</gene>
<evidence type="ECO:0000256" key="1">
    <source>
        <dbReference type="SAM" id="Phobius"/>
    </source>
</evidence>
<feature type="transmembrane region" description="Helical" evidence="1">
    <location>
        <begin position="21"/>
        <end position="44"/>
    </location>
</feature>
<keyword evidence="1" id="KW-1133">Transmembrane helix</keyword>
<name>A0A6J6IQC0_9ZZZZ</name>
<dbReference type="InterPro" id="IPR049790">
    <property type="entry name" value="Rv3655c/TadE"/>
</dbReference>
<evidence type="ECO:0000259" key="2">
    <source>
        <dbReference type="Pfam" id="PF07811"/>
    </source>
</evidence>
<dbReference type="AlphaFoldDB" id="A0A6J6IQC0"/>
<feature type="domain" description="TadE-like" evidence="2">
    <location>
        <begin position="20"/>
        <end position="62"/>
    </location>
</feature>
<protein>
    <submittedName>
        <fullName evidence="3">Unannotated protein</fullName>
    </submittedName>
</protein>
<sequence>MKILRGWSRASLDSTQCDRGSAVIETALMIPVLLALTILMITGIQVGMTALHLTDTAHDLARGLARGISLDEIQVQAHSQAPNAELTLTQADQSITVGLSQEVSVPVPLFSRLSFHLDRTATAPLEVL</sequence>
<accession>A0A6J6IQC0</accession>
<dbReference type="EMBL" id="CAEZWR010000077">
    <property type="protein sequence ID" value="CAB4664831.1"/>
    <property type="molecule type" value="Genomic_DNA"/>
</dbReference>
<evidence type="ECO:0000313" key="4">
    <source>
        <dbReference type="EMBL" id="CAB4664831.1"/>
    </source>
</evidence>
<organism evidence="3">
    <name type="scientific">freshwater metagenome</name>
    <dbReference type="NCBI Taxonomy" id="449393"/>
    <lineage>
        <taxon>unclassified sequences</taxon>
        <taxon>metagenomes</taxon>
        <taxon>ecological metagenomes</taxon>
    </lineage>
</organism>
<reference evidence="3" key="1">
    <citation type="submission" date="2020-05" db="EMBL/GenBank/DDBJ databases">
        <authorList>
            <person name="Chiriac C."/>
            <person name="Salcher M."/>
            <person name="Ghai R."/>
            <person name="Kavagutti S V."/>
        </authorList>
    </citation>
    <scope>NUCLEOTIDE SEQUENCE</scope>
</reference>